<evidence type="ECO:0000313" key="2">
    <source>
        <dbReference type="EMBL" id="MCI0182320.1"/>
    </source>
</evidence>
<keyword evidence="1" id="KW-0732">Signal</keyword>
<feature type="chain" id="PRO_5040981807" description="Copper amine oxidase-like N-terminal domain-containing protein" evidence="1">
    <location>
        <begin position="33"/>
        <end position="469"/>
    </location>
</feature>
<organism evidence="2 3">
    <name type="scientific">Sulfoacidibacillus ferrooxidans</name>
    <dbReference type="NCBI Taxonomy" id="2005001"/>
    <lineage>
        <taxon>Bacteria</taxon>
        <taxon>Bacillati</taxon>
        <taxon>Bacillota</taxon>
        <taxon>Bacilli</taxon>
        <taxon>Bacillales</taxon>
        <taxon>Alicyclobacillaceae</taxon>
        <taxon>Sulfoacidibacillus</taxon>
    </lineage>
</organism>
<dbReference type="RefSeq" id="WP_241711923.1">
    <property type="nucleotide sequence ID" value="NZ_JALBUF010000001.1"/>
</dbReference>
<gene>
    <name evidence="2" type="ORF">MM817_00579</name>
</gene>
<evidence type="ECO:0000256" key="1">
    <source>
        <dbReference type="SAM" id="SignalP"/>
    </source>
</evidence>
<comment type="caution">
    <text evidence="2">The sequence shown here is derived from an EMBL/GenBank/DDBJ whole genome shotgun (WGS) entry which is preliminary data.</text>
</comment>
<name>A0A9X2ACH5_9BACL</name>
<protein>
    <recommendedName>
        <fullName evidence="4">Copper amine oxidase-like N-terminal domain-containing protein</fullName>
    </recommendedName>
</protein>
<accession>A0A9X2ACH5</accession>
<feature type="signal peptide" evidence="1">
    <location>
        <begin position="1"/>
        <end position="32"/>
    </location>
</feature>
<keyword evidence="3" id="KW-1185">Reference proteome</keyword>
<sequence>MKGKYHVQRAGKILGAAAVALTMAAMPGTSFAAQPFTVGQTGLTQDMVTISGLPGTGIKGQAQLQVVAGKGVMLSLSMSGLQPGKSYSDSIHYGMAGTMGPLAWKLPMLHANASGVASVTMTLPKLQAIPENGWYIRVADAAGTGTGIKWTTVAHGNIGVALPSTVAVATAETKDYLISLQIGPLAKMISEAQAKQGMHGEIMVPIPGMSMPSMSMMFDGHMVNHHLEAHIFNRMTGAVVENEMPTISIQPAGSTHWQALSSAVAMYGTRLQLADYHYGNNVYMKKGDYTITVTLHGQKAVFSNLQVFAGSNTDTMGMKSKMPLGVSTIDLVAGNHSMKMPVSVSMMRMGTSMQKSIDVPLWYVMQQLHELGVTSKWNGHELALTSLQVNHSTTPMMMKGNAGIWINGKMEGKMMSYVAKNPLSGTFTTFVSAKAVSHILSEMKLRWTMHDGVWTILPMTSSNMTSSNM</sequence>
<evidence type="ECO:0000313" key="3">
    <source>
        <dbReference type="Proteomes" id="UP001139263"/>
    </source>
</evidence>
<dbReference type="EMBL" id="JALBUF010000001">
    <property type="protein sequence ID" value="MCI0182320.1"/>
    <property type="molecule type" value="Genomic_DNA"/>
</dbReference>
<evidence type="ECO:0008006" key="4">
    <source>
        <dbReference type="Google" id="ProtNLM"/>
    </source>
</evidence>
<dbReference type="AlphaFoldDB" id="A0A9X2ACH5"/>
<reference evidence="2" key="1">
    <citation type="submission" date="2022-03" db="EMBL/GenBank/DDBJ databases">
        <title>Draft Genome Sequence of Firmicute Strain S0AB, a Heterotrophic Iron/Sulfur-Oxidizing Extreme Acidophile.</title>
        <authorList>
            <person name="Vergara E."/>
            <person name="Pakostova E."/>
            <person name="Johnson D.B."/>
            <person name="Holmes D.S."/>
        </authorList>
    </citation>
    <scope>NUCLEOTIDE SEQUENCE</scope>
    <source>
        <strain evidence="2">S0AB</strain>
    </source>
</reference>
<dbReference type="Proteomes" id="UP001139263">
    <property type="component" value="Unassembled WGS sequence"/>
</dbReference>
<proteinExistence type="predicted"/>